<dbReference type="InterPro" id="IPR014710">
    <property type="entry name" value="RmlC-like_jellyroll"/>
</dbReference>
<gene>
    <name evidence="2" type="ORF">SAMN04488696_0045</name>
</gene>
<sequence length="107" mass="12038">MFSKHEISGYKEVLPGIMMKAIVHGDKTLMTEFILKEGSSLPQHNHIHEQTGYMISGKMLLTIGAETHEVTAGDSWNIPSEIPHMAEVLEDSIAIEVFSPRRDEYID</sequence>
<dbReference type="InterPro" id="IPR025499">
    <property type="entry name" value="KdgF"/>
</dbReference>
<dbReference type="PIRSF" id="PIRSF029883">
    <property type="entry name" value="KdgF"/>
    <property type="match status" value="1"/>
</dbReference>
<evidence type="ECO:0000259" key="1">
    <source>
        <dbReference type="Pfam" id="PF07883"/>
    </source>
</evidence>
<organism evidence="2 3">
    <name type="scientific">Methanolobus profundi</name>
    <dbReference type="NCBI Taxonomy" id="487685"/>
    <lineage>
        <taxon>Archaea</taxon>
        <taxon>Methanobacteriati</taxon>
        <taxon>Methanobacteriota</taxon>
        <taxon>Stenosarchaea group</taxon>
        <taxon>Methanomicrobia</taxon>
        <taxon>Methanosarcinales</taxon>
        <taxon>Methanosarcinaceae</taxon>
        <taxon>Methanolobus</taxon>
    </lineage>
</organism>
<dbReference type="SUPFAM" id="SSF51182">
    <property type="entry name" value="RmlC-like cupins"/>
    <property type="match status" value="1"/>
</dbReference>
<proteinExistence type="predicted"/>
<dbReference type="RefSeq" id="WP_091931551.1">
    <property type="nucleotide sequence ID" value="NZ_FOUJ01000001.1"/>
</dbReference>
<dbReference type="EMBL" id="FOUJ01000001">
    <property type="protein sequence ID" value="SFM14772.1"/>
    <property type="molecule type" value="Genomic_DNA"/>
</dbReference>
<dbReference type="InterPro" id="IPR011051">
    <property type="entry name" value="RmlC_Cupin_sf"/>
</dbReference>
<evidence type="ECO:0000313" key="3">
    <source>
        <dbReference type="Proteomes" id="UP000198535"/>
    </source>
</evidence>
<feature type="domain" description="Cupin type-2" evidence="1">
    <location>
        <begin position="33"/>
        <end position="92"/>
    </location>
</feature>
<dbReference type="InterPro" id="IPR013096">
    <property type="entry name" value="Cupin_2"/>
</dbReference>
<evidence type="ECO:0000313" key="2">
    <source>
        <dbReference type="EMBL" id="SFM14772.1"/>
    </source>
</evidence>
<dbReference type="CDD" id="cd02238">
    <property type="entry name" value="cupin_KdgF"/>
    <property type="match status" value="1"/>
</dbReference>
<dbReference type="Gene3D" id="2.60.120.10">
    <property type="entry name" value="Jelly Rolls"/>
    <property type="match status" value="1"/>
</dbReference>
<dbReference type="InterPro" id="IPR052535">
    <property type="entry name" value="Bacilysin_H2HPP_isomerase"/>
</dbReference>
<dbReference type="STRING" id="487685.SAMN04488696_0045"/>
<reference evidence="3" key="1">
    <citation type="submission" date="2016-10" db="EMBL/GenBank/DDBJ databases">
        <authorList>
            <person name="Varghese N."/>
            <person name="Submissions S."/>
        </authorList>
    </citation>
    <scope>NUCLEOTIDE SEQUENCE [LARGE SCALE GENOMIC DNA]</scope>
    <source>
        <strain evidence="3">Mob M</strain>
    </source>
</reference>
<name>A0A1I4NGS1_9EURY</name>
<dbReference type="PANTHER" id="PTHR40112:SF1">
    <property type="entry name" value="H2HPP ISOMERASE"/>
    <property type="match status" value="1"/>
</dbReference>
<dbReference type="AlphaFoldDB" id="A0A1I4NGS1"/>
<dbReference type="PANTHER" id="PTHR40112">
    <property type="entry name" value="H2HPP ISOMERASE"/>
    <property type="match status" value="1"/>
</dbReference>
<dbReference type="Pfam" id="PF07883">
    <property type="entry name" value="Cupin_2"/>
    <property type="match status" value="1"/>
</dbReference>
<accession>A0A1I4NGS1</accession>
<protein>
    <submittedName>
        <fullName evidence="2">Cupin domain-containing protein</fullName>
    </submittedName>
</protein>
<keyword evidence="3" id="KW-1185">Reference proteome</keyword>
<dbReference type="OrthoDB" id="114121at2157"/>
<dbReference type="Proteomes" id="UP000198535">
    <property type="component" value="Unassembled WGS sequence"/>
</dbReference>